<evidence type="ECO:0000256" key="1">
    <source>
        <dbReference type="ARBA" id="ARBA00004141"/>
    </source>
</evidence>
<feature type="transmembrane region" description="Helical" evidence="6">
    <location>
        <begin position="287"/>
        <end position="309"/>
    </location>
</feature>
<feature type="transmembrane region" description="Helical" evidence="6">
    <location>
        <begin position="81"/>
        <end position="97"/>
    </location>
</feature>
<evidence type="ECO:0000256" key="3">
    <source>
        <dbReference type="ARBA" id="ARBA00022989"/>
    </source>
</evidence>
<dbReference type="Pfam" id="PF03595">
    <property type="entry name" value="SLAC1"/>
    <property type="match status" value="1"/>
</dbReference>
<protein>
    <recommendedName>
        <fullName evidence="9">TDT family transporter</fullName>
    </recommendedName>
</protein>
<dbReference type="InterPro" id="IPR052951">
    <property type="entry name" value="Tellurite_res_ion_channel"/>
</dbReference>
<dbReference type="PANTHER" id="PTHR37955">
    <property type="entry name" value="TELLURITE RESISTANCE PROTEIN TEHA"/>
    <property type="match status" value="1"/>
</dbReference>
<comment type="subcellular location">
    <subcellularLocation>
        <location evidence="1">Membrane</location>
        <topology evidence="1">Multi-pass membrane protein</topology>
    </subcellularLocation>
</comment>
<evidence type="ECO:0000256" key="6">
    <source>
        <dbReference type="SAM" id="Phobius"/>
    </source>
</evidence>
<feature type="region of interest" description="Disordered" evidence="5">
    <location>
        <begin position="318"/>
        <end position="337"/>
    </location>
</feature>
<keyword evidence="4 6" id="KW-0472">Membrane</keyword>
<keyword evidence="2 6" id="KW-0812">Transmembrane</keyword>
<feature type="transmembrane region" description="Helical" evidence="6">
    <location>
        <begin position="139"/>
        <end position="158"/>
    </location>
</feature>
<comment type="caution">
    <text evidence="7">The sequence shown here is derived from an EMBL/GenBank/DDBJ whole genome shotgun (WGS) entry which is preliminary data.</text>
</comment>
<name>A0A3E0VKP0_9MICO</name>
<evidence type="ECO:0008006" key="9">
    <source>
        <dbReference type="Google" id="ProtNLM"/>
    </source>
</evidence>
<accession>A0A3E0VKP0</accession>
<feature type="transmembrane region" description="Helical" evidence="6">
    <location>
        <begin position="41"/>
        <end position="60"/>
    </location>
</feature>
<evidence type="ECO:0000256" key="4">
    <source>
        <dbReference type="ARBA" id="ARBA00023136"/>
    </source>
</evidence>
<evidence type="ECO:0000313" key="8">
    <source>
        <dbReference type="Proteomes" id="UP000256486"/>
    </source>
</evidence>
<dbReference type="Proteomes" id="UP000256486">
    <property type="component" value="Unassembled WGS sequence"/>
</dbReference>
<gene>
    <name evidence="7" type="ORF">B7R54_14540</name>
</gene>
<dbReference type="EMBL" id="NBWZ01000001">
    <property type="protein sequence ID" value="RFA10291.1"/>
    <property type="molecule type" value="Genomic_DNA"/>
</dbReference>
<evidence type="ECO:0000313" key="7">
    <source>
        <dbReference type="EMBL" id="RFA10291.1"/>
    </source>
</evidence>
<dbReference type="GO" id="GO:0046583">
    <property type="term" value="F:monoatomic cation efflux transmembrane transporter activity"/>
    <property type="evidence" value="ECO:0007669"/>
    <property type="project" value="TreeGrafter"/>
</dbReference>
<feature type="transmembrane region" description="Helical" evidence="6">
    <location>
        <begin position="199"/>
        <end position="219"/>
    </location>
</feature>
<proteinExistence type="predicted"/>
<dbReference type="AlphaFoldDB" id="A0A3E0VKP0"/>
<sequence length="337" mass="35687">MSRTLPRIGLAPLAIPLGTCGLAGAWSAAETALQAPEWVSGALWSIAAILWVLFGGLYLWQKSRIMGGLRSDLDHPIFGPLASFLPVIGILLMTHFGQFLGPAAVWCVWVLVAALLTVAAQLLRRWLTGTINIDQLHPGYFLPVVAGAFIASIGLSSVHSAQGAAAAFGAGLFFWLVIGTVITGRLMTRGPLPEGVRPGLAILLAPPAVGGTAWLFLNGDAPDQVGYGFVGIVVVLAALQLLLIPEYRKIRFSLSFWTFTFPVGAVTNFSIRWLSITPFPGSAAVSWGLLTIATGFVCFVAAGSIVLTIKGKRIPAPEPDVATGRQIAEPRTESRPQ</sequence>
<dbReference type="InterPro" id="IPR004695">
    <property type="entry name" value="SLAC1/Mae1/Ssu1/TehA"/>
</dbReference>
<dbReference type="Gene3D" id="1.50.10.150">
    <property type="entry name" value="Voltage-dependent anion channel"/>
    <property type="match status" value="1"/>
</dbReference>
<reference evidence="7 8" key="1">
    <citation type="submission" date="2017-04" db="EMBL/GenBank/DDBJ databases">
        <title>Comparative genome analysis of Subtercola boreus.</title>
        <authorList>
            <person name="Cho Y.-J."/>
            <person name="Cho A."/>
            <person name="Kim O.-S."/>
            <person name="Lee J.-I."/>
        </authorList>
    </citation>
    <scope>NUCLEOTIDE SEQUENCE [LARGE SCALE GENOMIC DNA]</scope>
    <source>
        <strain evidence="7 8">K300</strain>
    </source>
</reference>
<feature type="transmembrane region" description="Helical" evidence="6">
    <location>
        <begin position="256"/>
        <end position="275"/>
    </location>
</feature>
<dbReference type="InterPro" id="IPR038665">
    <property type="entry name" value="Voltage-dep_anion_channel_sf"/>
</dbReference>
<feature type="transmembrane region" description="Helical" evidence="6">
    <location>
        <begin position="164"/>
        <end position="187"/>
    </location>
</feature>
<evidence type="ECO:0000256" key="2">
    <source>
        <dbReference type="ARBA" id="ARBA00022692"/>
    </source>
</evidence>
<organism evidence="7 8">
    <name type="scientific">Subtercola boreus</name>
    <dbReference type="NCBI Taxonomy" id="120213"/>
    <lineage>
        <taxon>Bacteria</taxon>
        <taxon>Bacillati</taxon>
        <taxon>Actinomycetota</taxon>
        <taxon>Actinomycetes</taxon>
        <taxon>Micrococcales</taxon>
        <taxon>Microbacteriaceae</taxon>
        <taxon>Subtercola</taxon>
    </lineage>
</organism>
<feature type="compositionally biased region" description="Basic and acidic residues" evidence="5">
    <location>
        <begin position="328"/>
        <end position="337"/>
    </location>
</feature>
<dbReference type="GO" id="GO:0005886">
    <property type="term" value="C:plasma membrane"/>
    <property type="evidence" value="ECO:0007669"/>
    <property type="project" value="TreeGrafter"/>
</dbReference>
<dbReference type="PANTHER" id="PTHR37955:SF1">
    <property type="entry name" value="DEP DOMAIN-CONTAINING PROTEIN"/>
    <property type="match status" value="1"/>
</dbReference>
<dbReference type="OrthoDB" id="5017340at2"/>
<evidence type="ECO:0000256" key="5">
    <source>
        <dbReference type="SAM" id="MobiDB-lite"/>
    </source>
</evidence>
<keyword evidence="8" id="KW-1185">Reference proteome</keyword>
<feature type="transmembrane region" description="Helical" evidence="6">
    <location>
        <begin position="225"/>
        <end position="244"/>
    </location>
</feature>
<dbReference type="RefSeq" id="WP_116415673.1">
    <property type="nucleotide sequence ID" value="NZ_NBWZ01000001.1"/>
</dbReference>
<feature type="transmembrane region" description="Helical" evidence="6">
    <location>
        <begin position="103"/>
        <end position="127"/>
    </location>
</feature>
<keyword evidence="3 6" id="KW-1133">Transmembrane helix</keyword>